<evidence type="ECO:0000313" key="4">
    <source>
        <dbReference type="EMBL" id="KIN07981.1"/>
    </source>
</evidence>
<feature type="transmembrane region" description="Helical" evidence="2">
    <location>
        <begin position="214"/>
        <end position="234"/>
    </location>
</feature>
<gene>
    <name evidence="4" type="ORF">OIDMADRAFT_187020</name>
</gene>
<dbReference type="OrthoDB" id="10259513at2759"/>
<evidence type="ECO:0000256" key="2">
    <source>
        <dbReference type="SAM" id="Phobius"/>
    </source>
</evidence>
<dbReference type="PANTHER" id="PTHR38409">
    <property type="entry name" value="MDM10-COMPLEMENTING PROTEIN 1"/>
    <property type="match status" value="1"/>
</dbReference>
<feature type="transmembrane region" description="Helical" evidence="2">
    <location>
        <begin position="111"/>
        <end position="134"/>
    </location>
</feature>
<feature type="transmembrane region" description="Helical" evidence="2">
    <location>
        <begin position="254"/>
        <end position="277"/>
    </location>
</feature>
<dbReference type="GO" id="GO:0005741">
    <property type="term" value="C:mitochondrial outer membrane"/>
    <property type="evidence" value="ECO:0007669"/>
    <property type="project" value="TreeGrafter"/>
</dbReference>
<name>A0A0C3HIE9_OIDMZ</name>
<evidence type="ECO:0000256" key="1">
    <source>
        <dbReference type="SAM" id="MobiDB-lite"/>
    </source>
</evidence>
<reference evidence="5" key="2">
    <citation type="submission" date="2015-01" db="EMBL/GenBank/DDBJ databases">
        <title>Evolutionary Origins and Diversification of the Mycorrhizal Mutualists.</title>
        <authorList>
            <consortium name="DOE Joint Genome Institute"/>
            <consortium name="Mycorrhizal Genomics Consortium"/>
            <person name="Kohler A."/>
            <person name="Kuo A."/>
            <person name="Nagy L.G."/>
            <person name="Floudas D."/>
            <person name="Copeland A."/>
            <person name="Barry K.W."/>
            <person name="Cichocki N."/>
            <person name="Veneault-Fourrey C."/>
            <person name="LaButti K."/>
            <person name="Lindquist E.A."/>
            <person name="Lipzen A."/>
            <person name="Lundell T."/>
            <person name="Morin E."/>
            <person name="Murat C."/>
            <person name="Riley R."/>
            <person name="Ohm R."/>
            <person name="Sun H."/>
            <person name="Tunlid A."/>
            <person name="Henrissat B."/>
            <person name="Grigoriev I.V."/>
            <person name="Hibbett D.S."/>
            <person name="Martin F."/>
        </authorList>
    </citation>
    <scope>NUCLEOTIDE SEQUENCE [LARGE SCALE GENOMIC DNA]</scope>
    <source>
        <strain evidence="5">Zn</strain>
    </source>
</reference>
<dbReference type="STRING" id="913774.A0A0C3HIE9"/>
<dbReference type="HOGENOM" id="CLU_060790_0_0_1"/>
<dbReference type="GO" id="GO:0055088">
    <property type="term" value="P:lipid homeostasis"/>
    <property type="evidence" value="ECO:0007669"/>
    <property type="project" value="InterPro"/>
</dbReference>
<dbReference type="InParanoid" id="A0A0C3HIE9"/>
<proteinExistence type="predicted"/>
<dbReference type="AlphaFoldDB" id="A0A0C3HIE9"/>
<keyword evidence="2" id="KW-1133">Transmembrane helix</keyword>
<keyword evidence="2" id="KW-0472">Membrane</keyword>
<protein>
    <recommendedName>
        <fullName evidence="3">Mitochondrial adapter protein MCP1 transmembrane domain-containing protein</fullName>
    </recommendedName>
</protein>
<evidence type="ECO:0000313" key="5">
    <source>
        <dbReference type="Proteomes" id="UP000054321"/>
    </source>
</evidence>
<dbReference type="GO" id="GO:0007005">
    <property type="term" value="P:mitochondrion organization"/>
    <property type="evidence" value="ECO:0007669"/>
    <property type="project" value="TreeGrafter"/>
</dbReference>
<dbReference type="InterPro" id="IPR012472">
    <property type="entry name" value="MCP1_TM"/>
</dbReference>
<keyword evidence="2" id="KW-0812">Transmembrane</keyword>
<dbReference type="Pfam" id="PF07950">
    <property type="entry name" value="MCP1_TM"/>
    <property type="match status" value="1"/>
</dbReference>
<dbReference type="EMBL" id="KN832870">
    <property type="protein sequence ID" value="KIN07981.1"/>
    <property type="molecule type" value="Genomic_DNA"/>
</dbReference>
<feature type="domain" description="Mitochondrial adapter protein MCP1 transmembrane" evidence="3">
    <location>
        <begin position="177"/>
        <end position="280"/>
    </location>
</feature>
<sequence length="302" mass="32887">MAHRDSTASEISLQLVDPAPVPDSRHSSVTVPSNQPPPPPASSGWASVLGLTGSGHSSVYYLTRLQKYSSYVFTVYASIHFTNTSLIPLVTRSVPTSEQYLLLTRPIYQSFPLEPLLVTLPIATHVLAGFALRIHRRNSNLARYGAAQVQVSKQFGERLEVWPPVSWISRAGYTLTPLVVGHAFTNRLLPWIYEGGSSSVGLGFVSHGFARHPVIAWIGYAGLLSVAAGHFVWGAAKWGGWLPRGNDKKARIRWWTITAISATVAGLWMAGGLGVVGRGGMADGWIRKGYDELYSKIPLLDL</sequence>
<organism evidence="4 5">
    <name type="scientific">Oidiodendron maius (strain Zn)</name>
    <dbReference type="NCBI Taxonomy" id="913774"/>
    <lineage>
        <taxon>Eukaryota</taxon>
        <taxon>Fungi</taxon>
        <taxon>Dikarya</taxon>
        <taxon>Ascomycota</taxon>
        <taxon>Pezizomycotina</taxon>
        <taxon>Leotiomycetes</taxon>
        <taxon>Leotiomycetes incertae sedis</taxon>
        <taxon>Myxotrichaceae</taxon>
        <taxon>Oidiodendron</taxon>
    </lineage>
</organism>
<feature type="transmembrane region" description="Helical" evidence="2">
    <location>
        <begin position="70"/>
        <end position="91"/>
    </location>
</feature>
<dbReference type="InterPro" id="IPR039960">
    <property type="entry name" value="MCP1"/>
</dbReference>
<dbReference type="PANTHER" id="PTHR38409:SF1">
    <property type="entry name" value="MITOCHONDRIAL ADAPTER PROTEIN MCP1"/>
    <property type="match status" value="1"/>
</dbReference>
<dbReference type="Proteomes" id="UP000054321">
    <property type="component" value="Unassembled WGS sequence"/>
</dbReference>
<accession>A0A0C3HIE9</accession>
<keyword evidence="5" id="KW-1185">Reference proteome</keyword>
<feature type="region of interest" description="Disordered" evidence="1">
    <location>
        <begin position="1"/>
        <end position="43"/>
    </location>
</feature>
<evidence type="ECO:0000259" key="3">
    <source>
        <dbReference type="Pfam" id="PF07950"/>
    </source>
</evidence>
<reference evidence="4 5" key="1">
    <citation type="submission" date="2014-04" db="EMBL/GenBank/DDBJ databases">
        <authorList>
            <consortium name="DOE Joint Genome Institute"/>
            <person name="Kuo A."/>
            <person name="Martino E."/>
            <person name="Perotto S."/>
            <person name="Kohler A."/>
            <person name="Nagy L.G."/>
            <person name="Floudas D."/>
            <person name="Copeland A."/>
            <person name="Barry K.W."/>
            <person name="Cichocki N."/>
            <person name="Veneault-Fourrey C."/>
            <person name="LaButti K."/>
            <person name="Lindquist E.A."/>
            <person name="Lipzen A."/>
            <person name="Lundell T."/>
            <person name="Morin E."/>
            <person name="Murat C."/>
            <person name="Sun H."/>
            <person name="Tunlid A."/>
            <person name="Henrissat B."/>
            <person name="Grigoriev I.V."/>
            <person name="Hibbett D.S."/>
            <person name="Martin F."/>
            <person name="Nordberg H.P."/>
            <person name="Cantor M.N."/>
            <person name="Hua S.X."/>
        </authorList>
    </citation>
    <scope>NUCLEOTIDE SEQUENCE [LARGE SCALE GENOMIC DNA]</scope>
    <source>
        <strain evidence="4 5">Zn</strain>
    </source>
</reference>